<evidence type="ECO:0000313" key="2">
    <source>
        <dbReference type="EMBL" id="GAA3576666.1"/>
    </source>
</evidence>
<keyword evidence="1" id="KW-0812">Transmembrane</keyword>
<evidence type="ECO:0008006" key="4">
    <source>
        <dbReference type="Google" id="ProtNLM"/>
    </source>
</evidence>
<gene>
    <name evidence="2" type="ORF">GCM10022197_37350</name>
</gene>
<name>A0ABP6Y325_9ACTN</name>
<dbReference type="Proteomes" id="UP001500767">
    <property type="component" value="Unassembled WGS sequence"/>
</dbReference>
<sequence>MAERETRRDVEAALAARRDLGPEYDDAVAAGLAERMDELVAIRLAHERGDVSERQLDREDVRTSQRQRFVLGIVSLGAGIPVTAISSESVVMAAVAWAGIVGVNVAAAWGDRRRR</sequence>
<keyword evidence="1" id="KW-0472">Membrane</keyword>
<keyword evidence="3" id="KW-1185">Reference proteome</keyword>
<dbReference type="EMBL" id="BAAAYR010000005">
    <property type="protein sequence ID" value="GAA3576666.1"/>
    <property type="molecule type" value="Genomic_DNA"/>
</dbReference>
<accession>A0ABP6Y325</accession>
<feature type="transmembrane region" description="Helical" evidence="1">
    <location>
        <begin position="68"/>
        <end position="85"/>
    </location>
</feature>
<dbReference type="RefSeq" id="WP_204911135.1">
    <property type="nucleotide sequence ID" value="NZ_BAAAYR010000005.1"/>
</dbReference>
<feature type="transmembrane region" description="Helical" evidence="1">
    <location>
        <begin position="91"/>
        <end position="110"/>
    </location>
</feature>
<evidence type="ECO:0000313" key="3">
    <source>
        <dbReference type="Proteomes" id="UP001500767"/>
    </source>
</evidence>
<comment type="caution">
    <text evidence="2">The sequence shown here is derived from an EMBL/GenBank/DDBJ whole genome shotgun (WGS) entry which is preliminary data.</text>
</comment>
<evidence type="ECO:0000256" key="1">
    <source>
        <dbReference type="SAM" id="Phobius"/>
    </source>
</evidence>
<keyword evidence="1" id="KW-1133">Transmembrane helix</keyword>
<organism evidence="2 3">
    <name type="scientific">Microlunatus spumicola</name>
    <dbReference type="NCBI Taxonomy" id="81499"/>
    <lineage>
        <taxon>Bacteria</taxon>
        <taxon>Bacillati</taxon>
        <taxon>Actinomycetota</taxon>
        <taxon>Actinomycetes</taxon>
        <taxon>Propionibacteriales</taxon>
        <taxon>Propionibacteriaceae</taxon>
        <taxon>Microlunatus</taxon>
    </lineage>
</organism>
<reference evidence="3" key="1">
    <citation type="journal article" date="2019" name="Int. J. Syst. Evol. Microbiol.">
        <title>The Global Catalogue of Microorganisms (GCM) 10K type strain sequencing project: providing services to taxonomists for standard genome sequencing and annotation.</title>
        <authorList>
            <consortium name="The Broad Institute Genomics Platform"/>
            <consortium name="The Broad Institute Genome Sequencing Center for Infectious Disease"/>
            <person name="Wu L."/>
            <person name="Ma J."/>
        </authorList>
    </citation>
    <scope>NUCLEOTIDE SEQUENCE [LARGE SCALE GENOMIC DNA]</scope>
    <source>
        <strain evidence="3">JCM 16540</strain>
    </source>
</reference>
<protein>
    <recommendedName>
        <fullName evidence="4">Integral membrane protein</fullName>
    </recommendedName>
</protein>
<proteinExistence type="predicted"/>